<keyword evidence="1" id="KW-0472">Membrane</keyword>
<sequence>MLPEQIIIIMFLLTCLINVIFSSKADEINISHCSDRWFEMNDENFADTVDRYKRCLELINRLKRDDRIKYKSKLGENIAISCKSFLDRTGFGPKGLVRVVRQVMRDLKPYLDEDEELEYANDYESIDNMKEQQSTYKTLIANVSTSNSNIVNQSISTTKKYETFSEFYDDMSGKSSKLKPKKFRPDFEKYFTKEVHVLMAFVVLIVVQIIVLILLLWNCYLHYRLVKQACKARPTVRLSGNKSNESIQSERTATTYHCPEINCGANNIGRAVGGGDALDLFHPANITSDVTPSTSAEMAARKLKHPIVAKKKSFAPSSISSSDLGSDSEFEALMRRRPLLESKKRPMRGLKYKISR</sequence>
<gene>
    <name evidence="3" type="ORF">O3M35_007445</name>
</gene>
<keyword evidence="4" id="KW-1185">Reference proteome</keyword>
<keyword evidence="1" id="KW-0812">Transmembrane</keyword>
<feature type="chain" id="PRO_5043810859" evidence="2">
    <location>
        <begin position="26"/>
        <end position="356"/>
    </location>
</feature>
<reference evidence="3 4" key="1">
    <citation type="submission" date="2022-12" db="EMBL/GenBank/DDBJ databases">
        <title>Chromosome-level genome assembly of true bugs.</title>
        <authorList>
            <person name="Ma L."/>
            <person name="Li H."/>
        </authorList>
    </citation>
    <scope>NUCLEOTIDE SEQUENCE [LARGE SCALE GENOMIC DNA]</scope>
    <source>
        <strain evidence="3">Lab_2022b</strain>
    </source>
</reference>
<accession>A0AAW1DGV3</accession>
<comment type="caution">
    <text evidence="3">The sequence shown here is derived from an EMBL/GenBank/DDBJ whole genome shotgun (WGS) entry which is preliminary data.</text>
</comment>
<keyword evidence="1" id="KW-1133">Transmembrane helix</keyword>
<evidence type="ECO:0000256" key="1">
    <source>
        <dbReference type="SAM" id="Phobius"/>
    </source>
</evidence>
<evidence type="ECO:0000256" key="2">
    <source>
        <dbReference type="SAM" id="SignalP"/>
    </source>
</evidence>
<evidence type="ECO:0000313" key="3">
    <source>
        <dbReference type="EMBL" id="KAK9507630.1"/>
    </source>
</evidence>
<proteinExistence type="predicted"/>
<dbReference type="Proteomes" id="UP001461498">
    <property type="component" value="Unassembled WGS sequence"/>
</dbReference>
<organism evidence="3 4">
    <name type="scientific">Rhynocoris fuscipes</name>
    <dbReference type="NCBI Taxonomy" id="488301"/>
    <lineage>
        <taxon>Eukaryota</taxon>
        <taxon>Metazoa</taxon>
        <taxon>Ecdysozoa</taxon>
        <taxon>Arthropoda</taxon>
        <taxon>Hexapoda</taxon>
        <taxon>Insecta</taxon>
        <taxon>Pterygota</taxon>
        <taxon>Neoptera</taxon>
        <taxon>Paraneoptera</taxon>
        <taxon>Hemiptera</taxon>
        <taxon>Heteroptera</taxon>
        <taxon>Panheteroptera</taxon>
        <taxon>Cimicomorpha</taxon>
        <taxon>Reduviidae</taxon>
        <taxon>Harpactorinae</taxon>
        <taxon>Harpactorini</taxon>
        <taxon>Rhynocoris</taxon>
    </lineage>
</organism>
<feature type="transmembrane region" description="Helical" evidence="1">
    <location>
        <begin position="195"/>
        <end position="217"/>
    </location>
</feature>
<dbReference type="AlphaFoldDB" id="A0AAW1DGV3"/>
<keyword evidence="2" id="KW-0732">Signal</keyword>
<evidence type="ECO:0000313" key="4">
    <source>
        <dbReference type="Proteomes" id="UP001461498"/>
    </source>
</evidence>
<feature type="signal peptide" evidence="2">
    <location>
        <begin position="1"/>
        <end position="25"/>
    </location>
</feature>
<name>A0AAW1DGV3_9HEMI</name>
<dbReference type="EMBL" id="JAPXFL010000004">
    <property type="protein sequence ID" value="KAK9507630.1"/>
    <property type="molecule type" value="Genomic_DNA"/>
</dbReference>
<protein>
    <submittedName>
        <fullName evidence="3">Uncharacterized protein</fullName>
    </submittedName>
</protein>